<reference evidence="7 8" key="1">
    <citation type="submission" date="2018-06" db="EMBL/GenBank/DDBJ databases">
        <title>Genomic Encyclopedia of Type Strains, Phase III (KMG-III): the genomes of soil and plant-associated and newly described type strains.</title>
        <authorList>
            <person name="Whitman W."/>
        </authorList>
    </citation>
    <scope>NUCLEOTIDE SEQUENCE [LARGE SCALE GENOMIC DNA]</scope>
    <source>
        <strain evidence="7 8">LMG 23644</strain>
    </source>
</reference>
<keyword evidence="4 5" id="KW-0732">Signal</keyword>
<dbReference type="Gene3D" id="3.90.76.10">
    <property type="entry name" value="Dipeptide-binding Protein, Domain 1"/>
    <property type="match status" value="1"/>
</dbReference>
<evidence type="ECO:0000256" key="2">
    <source>
        <dbReference type="ARBA" id="ARBA00005695"/>
    </source>
</evidence>
<proteinExistence type="inferred from homology"/>
<dbReference type="Pfam" id="PF00496">
    <property type="entry name" value="SBP_bac_5"/>
    <property type="match status" value="1"/>
</dbReference>
<dbReference type="GO" id="GO:0030288">
    <property type="term" value="C:outer membrane-bounded periplasmic space"/>
    <property type="evidence" value="ECO:0007669"/>
    <property type="project" value="TreeGrafter"/>
</dbReference>
<feature type="chain" id="PRO_5016249885" evidence="5">
    <location>
        <begin position="25"/>
        <end position="538"/>
    </location>
</feature>
<dbReference type="PIRSF" id="PIRSF002741">
    <property type="entry name" value="MppA"/>
    <property type="match status" value="1"/>
</dbReference>
<sequence length="538" mass="59703">MKTPFVLATALSALVLSFQPSAFAVTVPAGVTLAASQEMTRQVPGETESLDPAHIESWTGNTIGLDLFEGLTRMDASGAIVPGVAQSWTRTGPTTWVFKLRHDARWSNGQPVTAADFVYSWQRVLDPKTGSKYTVLVEFVKNAKAILAGKAPLTSLGARAVDPYTLEVTTEVPAAFFPQLVSMATMTPVNRATVTKFGGEWTRPGNFVGNGAYTLTDWQPSNRLVATKSPTYWNAAKVVIAKVTYLPIENDETAMRMFQAGQFDYTYAIPSGIYAQVSKQQGDELKTGLQIATYYYSLNNDDPAFKDKRVRQALAMVLDRDLLTKRLTADGEVPMYGLIAKGTEGSGVFTPDWASWPMAKRVDYARNLLKAAGYSDAKPLTFTLTYNTNDLHKKVALFATSEWRTKLGVTAKLENVEFKVLLKQRHDGKVQASRDGWFVDYNDANSFLDLIRCNSVQNDQHYCNPQVDKLIDQGNQQLDDAKRTALLTQAHDLAMNDYPLVALFQYSADRLVKSYVGGYKSTNYLDMRATQDMYLIKH</sequence>
<dbReference type="PANTHER" id="PTHR30290:SF10">
    <property type="entry name" value="PERIPLASMIC OLIGOPEPTIDE-BINDING PROTEIN-RELATED"/>
    <property type="match status" value="1"/>
</dbReference>
<gene>
    <name evidence="7" type="ORF">BX591_10665</name>
</gene>
<dbReference type="GO" id="GO:0043190">
    <property type="term" value="C:ATP-binding cassette (ABC) transporter complex"/>
    <property type="evidence" value="ECO:0007669"/>
    <property type="project" value="InterPro"/>
</dbReference>
<evidence type="ECO:0000313" key="7">
    <source>
        <dbReference type="EMBL" id="RAS34384.1"/>
    </source>
</evidence>
<comment type="similarity">
    <text evidence="2">Belongs to the bacterial solute-binding protein 5 family.</text>
</comment>
<dbReference type="SUPFAM" id="SSF53850">
    <property type="entry name" value="Periplasmic binding protein-like II"/>
    <property type="match status" value="1"/>
</dbReference>
<dbReference type="FunFam" id="3.90.76.10:FF:000001">
    <property type="entry name" value="Oligopeptide ABC transporter substrate-binding protein"/>
    <property type="match status" value="1"/>
</dbReference>
<comment type="caution">
    <text evidence="7">The sequence shown here is derived from an EMBL/GenBank/DDBJ whole genome shotgun (WGS) entry which is preliminary data.</text>
</comment>
<dbReference type="CDD" id="cd08504">
    <property type="entry name" value="PBP2_OppA"/>
    <property type="match status" value="1"/>
</dbReference>
<dbReference type="InterPro" id="IPR039424">
    <property type="entry name" value="SBP_5"/>
</dbReference>
<dbReference type="STRING" id="1169143.GCA_000383275_03116"/>
<dbReference type="GO" id="GO:0015833">
    <property type="term" value="P:peptide transport"/>
    <property type="evidence" value="ECO:0007669"/>
    <property type="project" value="TreeGrafter"/>
</dbReference>
<evidence type="ECO:0000256" key="1">
    <source>
        <dbReference type="ARBA" id="ARBA00004196"/>
    </source>
</evidence>
<dbReference type="EMBL" id="QLTK01000006">
    <property type="protein sequence ID" value="RAS34384.1"/>
    <property type="molecule type" value="Genomic_DNA"/>
</dbReference>
<evidence type="ECO:0000256" key="3">
    <source>
        <dbReference type="ARBA" id="ARBA00022448"/>
    </source>
</evidence>
<dbReference type="OrthoDB" id="9801799at2"/>
<comment type="subcellular location">
    <subcellularLocation>
        <location evidence="1">Cell envelope</location>
    </subcellularLocation>
</comment>
<evidence type="ECO:0000313" key="8">
    <source>
        <dbReference type="Proteomes" id="UP000248918"/>
    </source>
</evidence>
<protein>
    <submittedName>
        <fullName evidence="7">Oligopeptide transport system substrate-binding protein</fullName>
    </submittedName>
</protein>
<keyword evidence="3" id="KW-0813">Transport</keyword>
<feature type="domain" description="Solute-binding protein family 5" evidence="6">
    <location>
        <begin position="80"/>
        <end position="455"/>
    </location>
</feature>
<accession>A0A329CRH1</accession>
<organism evidence="7 8">
    <name type="scientific">Paraburkholderia bryophila</name>
    <dbReference type="NCBI Taxonomy" id="420952"/>
    <lineage>
        <taxon>Bacteria</taxon>
        <taxon>Pseudomonadati</taxon>
        <taxon>Pseudomonadota</taxon>
        <taxon>Betaproteobacteria</taxon>
        <taxon>Burkholderiales</taxon>
        <taxon>Burkholderiaceae</taxon>
        <taxon>Paraburkholderia</taxon>
    </lineage>
</organism>
<dbReference type="FunFam" id="3.10.105.10:FF:000001">
    <property type="entry name" value="Oligopeptide ABC transporter, oligopeptide-binding protein"/>
    <property type="match status" value="1"/>
</dbReference>
<dbReference type="Proteomes" id="UP000248918">
    <property type="component" value="Unassembled WGS sequence"/>
</dbReference>
<dbReference type="GO" id="GO:1904680">
    <property type="term" value="F:peptide transmembrane transporter activity"/>
    <property type="evidence" value="ECO:0007669"/>
    <property type="project" value="TreeGrafter"/>
</dbReference>
<dbReference type="Gene3D" id="3.10.105.10">
    <property type="entry name" value="Dipeptide-binding Protein, Domain 3"/>
    <property type="match status" value="1"/>
</dbReference>
<evidence type="ECO:0000256" key="4">
    <source>
        <dbReference type="ARBA" id="ARBA00022729"/>
    </source>
</evidence>
<evidence type="ECO:0000259" key="6">
    <source>
        <dbReference type="Pfam" id="PF00496"/>
    </source>
</evidence>
<evidence type="ECO:0000256" key="5">
    <source>
        <dbReference type="SAM" id="SignalP"/>
    </source>
</evidence>
<dbReference type="PANTHER" id="PTHR30290">
    <property type="entry name" value="PERIPLASMIC BINDING COMPONENT OF ABC TRANSPORTER"/>
    <property type="match status" value="1"/>
</dbReference>
<dbReference type="Gene3D" id="3.40.190.10">
    <property type="entry name" value="Periplasmic binding protein-like II"/>
    <property type="match status" value="1"/>
</dbReference>
<name>A0A329CRH1_9BURK</name>
<dbReference type="InterPro" id="IPR000914">
    <property type="entry name" value="SBP_5_dom"/>
</dbReference>
<dbReference type="InterPro" id="IPR030678">
    <property type="entry name" value="Peptide/Ni-bd"/>
</dbReference>
<dbReference type="RefSeq" id="WP_111931680.1">
    <property type="nucleotide sequence ID" value="NZ_CADFFP010000025.1"/>
</dbReference>
<feature type="signal peptide" evidence="5">
    <location>
        <begin position="1"/>
        <end position="24"/>
    </location>
</feature>
<dbReference type="AlphaFoldDB" id="A0A329CRH1"/>